<evidence type="ECO:0000256" key="1">
    <source>
        <dbReference type="SAM" id="MobiDB-lite"/>
    </source>
</evidence>
<reference evidence="2 3" key="1">
    <citation type="submission" date="2024-02" db="EMBL/GenBank/DDBJ databases">
        <title>High-quality chromosome-scale genome assembly of Pensacola bahiagrass (Paspalum notatum Flugge var. saurae).</title>
        <authorList>
            <person name="Vega J.M."/>
            <person name="Podio M."/>
            <person name="Orjuela J."/>
            <person name="Siena L.A."/>
            <person name="Pessino S.C."/>
            <person name="Combes M.C."/>
            <person name="Mariac C."/>
            <person name="Albertini E."/>
            <person name="Pupilli F."/>
            <person name="Ortiz J.P.A."/>
            <person name="Leblanc O."/>
        </authorList>
    </citation>
    <scope>NUCLEOTIDE SEQUENCE [LARGE SCALE GENOMIC DNA]</scope>
    <source>
        <strain evidence="2">R1</strain>
        <tissue evidence="2">Leaf</tissue>
    </source>
</reference>
<feature type="region of interest" description="Disordered" evidence="1">
    <location>
        <begin position="1"/>
        <end position="25"/>
    </location>
</feature>
<name>A0AAQ3U3W7_PASNO</name>
<proteinExistence type="predicted"/>
<evidence type="ECO:0000313" key="2">
    <source>
        <dbReference type="EMBL" id="WVZ84848.1"/>
    </source>
</evidence>
<gene>
    <name evidence="2" type="ORF">U9M48_031833</name>
</gene>
<dbReference type="EMBL" id="CP144751">
    <property type="protein sequence ID" value="WVZ84848.1"/>
    <property type="molecule type" value="Genomic_DNA"/>
</dbReference>
<accession>A0AAQ3U3W7</accession>
<dbReference type="Proteomes" id="UP001341281">
    <property type="component" value="Chromosome 07"/>
</dbReference>
<evidence type="ECO:0000313" key="3">
    <source>
        <dbReference type="Proteomes" id="UP001341281"/>
    </source>
</evidence>
<keyword evidence="3" id="KW-1185">Reference proteome</keyword>
<protein>
    <submittedName>
        <fullName evidence="2">Uncharacterized protein</fullName>
    </submittedName>
</protein>
<organism evidence="2 3">
    <name type="scientific">Paspalum notatum var. saurae</name>
    <dbReference type="NCBI Taxonomy" id="547442"/>
    <lineage>
        <taxon>Eukaryota</taxon>
        <taxon>Viridiplantae</taxon>
        <taxon>Streptophyta</taxon>
        <taxon>Embryophyta</taxon>
        <taxon>Tracheophyta</taxon>
        <taxon>Spermatophyta</taxon>
        <taxon>Magnoliopsida</taxon>
        <taxon>Liliopsida</taxon>
        <taxon>Poales</taxon>
        <taxon>Poaceae</taxon>
        <taxon>PACMAD clade</taxon>
        <taxon>Panicoideae</taxon>
        <taxon>Andropogonodae</taxon>
        <taxon>Paspaleae</taxon>
        <taxon>Paspalinae</taxon>
        <taxon>Paspalum</taxon>
    </lineage>
</organism>
<dbReference type="AlphaFoldDB" id="A0AAQ3U3W7"/>
<sequence length="110" mass="12329">MTGVLQRPKEHWPDGAMAANGERMHRPARKARSDIFCLPHLIVHLTLAWAFQISNAFFLSCPHCQEASGVLSRVAILLGVQDVHVMARRCNGKQKAYSSSVMSFRYFSSV</sequence>